<feature type="transmembrane region" description="Helical" evidence="2">
    <location>
        <begin position="125"/>
        <end position="152"/>
    </location>
</feature>
<gene>
    <name evidence="3" type="ORF">GFSPODELE1_LOCUS2554</name>
</gene>
<keyword evidence="2" id="KW-0472">Membrane</keyword>
<keyword evidence="2" id="KW-1133">Transmembrane helix</keyword>
<feature type="transmembrane region" description="Helical" evidence="2">
    <location>
        <begin position="94"/>
        <end position="113"/>
    </location>
</feature>
<name>A0ABP1CU33_9APHY</name>
<dbReference type="Proteomes" id="UP001497453">
    <property type="component" value="Chromosome 11"/>
</dbReference>
<protein>
    <recommendedName>
        <fullName evidence="5">PGG domain-containing protein</fullName>
    </recommendedName>
</protein>
<keyword evidence="2" id="KW-0812">Transmembrane</keyword>
<reference evidence="4" key="1">
    <citation type="submission" date="2024-04" db="EMBL/GenBank/DDBJ databases">
        <authorList>
            <person name="Shaw F."/>
            <person name="Minotto A."/>
        </authorList>
    </citation>
    <scope>NUCLEOTIDE SEQUENCE [LARGE SCALE GENOMIC DNA]</scope>
</reference>
<keyword evidence="4" id="KW-1185">Reference proteome</keyword>
<sequence length="282" mass="31977">MLHRRSPMTAVHNPIMPQDQKPVKEDFGPMPAHWMVEFKNMPEWLNRCLQLSFSVLCLLSLGHANLKTVWRVCNTEDKSDWLNKKKRLLDRIENITVIAGLLLTSTSAFATTLPPLTPLFDYTTTAPYICSLASFGSVLGSLIVGSSVLFMLAKCSQEWFRDTLMGSRSSICLTLIILAYPFFSIAAAACVMLIGLEAYWSSLFRVSYFLRSFTLRCHGAAYAPILHRSPVTSRRPIPPGRRLLLRKYSFPSRHPTSTIQTMTTCEHGSFRSLRYTLFDVDR</sequence>
<evidence type="ECO:0008006" key="5">
    <source>
        <dbReference type="Google" id="ProtNLM"/>
    </source>
</evidence>
<proteinExistence type="predicted"/>
<dbReference type="EMBL" id="OZ037954">
    <property type="protein sequence ID" value="CAL1699201.1"/>
    <property type="molecule type" value="Genomic_DNA"/>
</dbReference>
<evidence type="ECO:0000256" key="2">
    <source>
        <dbReference type="SAM" id="Phobius"/>
    </source>
</evidence>
<organism evidence="3 4">
    <name type="scientific">Somion occarium</name>
    <dbReference type="NCBI Taxonomy" id="3059160"/>
    <lineage>
        <taxon>Eukaryota</taxon>
        <taxon>Fungi</taxon>
        <taxon>Dikarya</taxon>
        <taxon>Basidiomycota</taxon>
        <taxon>Agaricomycotina</taxon>
        <taxon>Agaricomycetes</taxon>
        <taxon>Polyporales</taxon>
        <taxon>Cerrenaceae</taxon>
        <taxon>Somion</taxon>
    </lineage>
</organism>
<evidence type="ECO:0000313" key="3">
    <source>
        <dbReference type="EMBL" id="CAL1699201.1"/>
    </source>
</evidence>
<evidence type="ECO:0000313" key="4">
    <source>
        <dbReference type="Proteomes" id="UP001497453"/>
    </source>
</evidence>
<feature type="transmembrane region" description="Helical" evidence="2">
    <location>
        <begin position="173"/>
        <end position="196"/>
    </location>
</feature>
<evidence type="ECO:0000256" key="1">
    <source>
        <dbReference type="SAM" id="MobiDB-lite"/>
    </source>
</evidence>
<feature type="region of interest" description="Disordered" evidence="1">
    <location>
        <begin position="1"/>
        <end position="22"/>
    </location>
</feature>
<accession>A0ABP1CU33</accession>